<proteinExistence type="predicted"/>
<keyword evidence="2" id="KW-0479">Metal-binding</keyword>
<dbReference type="InterPro" id="IPR005000">
    <property type="entry name" value="Aldolase/citrate-lyase_domain"/>
</dbReference>
<dbReference type="EMBL" id="LR134190">
    <property type="protein sequence ID" value="VEB54222.1"/>
    <property type="molecule type" value="Genomic_DNA"/>
</dbReference>
<dbReference type="GO" id="GO:0000287">
    <property type="term" value="F:magnesium ion binding"/>
    <property type="evidence" value="ECO:0007669"/>
    <property type="project" value="TreeGrafter"/>
</dbReference>
<dbReference type="InterPro" id="IPR015813">
    <property type="entry name" value="Pyrv/PenolPyrv_kinase-like_dom"/>
</dbReference>
<evidence type="ECO:0000259" key="4">
    <source>
        <dbReference type="Pfam" id="PF01575"/>
    </source>
</evidence>
<dbReference type="SUPFAM" id="SSF54637">
    <property type="entry name" value="Thioesterase/thiol ester dehydrase-isomerase"/>
    <property type="match status" value="1"/>
</dbReference>
<protein>
    <submittedName>
        <fullName evidence="6">Citrate lyase</fullName>
        <ecNumber evidence="6">4.1.3.24</ecNumber>
    </submittedName>
</protein>
<dbReference type="AlphaFoldDB" id="A0A447TVK3"/>
<accession>A0A447TVK3</accession>
<dbReference type="CDD" id="cd03451">
    <property type="entry name" value="FkbR2"/>
    <property type="match status" value="1"/>
</dbReference>
<dbReference type="InterPro" id="IPR029069">
    <property type="entry name" value="HotDog_dom_sf"/>
</dbReference>
<organism evidence="6 7">
    <name type="scientific">Salmonella enterica I</name>
    <dbReference type="NCBI Taxonomy" id="59201"/>
    <lineage>
        <taxon>Bacteria</taxon>
        <taxon>Pseudomonadati</taxon>
        <taxon>Pseudomonadota</taxon>
        <taxon>Gammaproteobacteria</taxon>
        <taxon>Enterobacterales</taxon>
        <taxon>Enterobacteriaceae</taxon>
        <taxon>Salmonella</taxon>
    </lineage>
</organism>
<name>A0A447TVK3_SALET</name>
<dbReference type="GO" id="GO:0006107">
    <property type="term" value="P:oxaloacetate metabolic process"/>
    <property type="evidence" value="ECO:0007669"/>
    <property type="project" value="TreeGrafter"/>
</dbReference>
<evidence type="ECO:0000259" key="5">
    <source>
        <dbReference type="Pfam" id="PF03328"/>
    </source>
</evidence>
<feature type="domain" description="HpcH/HpaI aldolase/citrate lyase" evidence="5">
    <location>
        <begin position="3"/>
        <end position="148"/>
    </location>
</feature>
<dbReference type="InterPro" id="IPR002539">
    <property type="entry name" value="MaoC-like_dom"/>
</dbReference>
<evidence type="ECO:0000313" key="7">
    <source>
        <dbReference type="Proteomes" id="UP000269208"/>
    </source>
</evidence>
<dbReference type="PANTHER" id="PTHR32308:SF0">
    <property type="entry name" value="HPCH_HPAI ALDOLASE_CITRATE LYASE DOMAIN-CONTAINING PROTEIN"/>
    <property type="match status" value="1"/>
</dbReference>
<dbReference type="PANTHER" id="PTHR32308">
    <property type="entry name" value="LYASE BETA SUBUNIT, PUTATIVE (AFU_ORTHOLOGUE AFUA_4G13030)-RELATED"/>
    <property type="match status" value="1"/>
</dbReference>
<sequence length="361" mass="39111">MNTPAGIEDLHMLLECRFFPDYIILPKTESAAHLQIVDSLIMMAGSDTRLIGIIESVVGLNAVESIADATPRLCGLMFGAADMAADIGATPAWEPLALARARIVAACAMKGLLAIDAPFFDIGDFSGLKEETLQALSFGFSAKSAIHPAQISVINAAFTPTTAEINHARAVLTENAKGVGIVSGMMIDAAVARQAPEITRPGRDLFLILLTEELIMNTLLPAYKTISEGRYREISGLYWEDFHPGDVFEHRPGRTVLDADNVWFTLLTLNVQPVHFDAAYASKTEWKKLLVDSTFTLALLTGMSVRTVSAKVVANLGWDKVQAVHPVFAGDTLYAESTVLSKRLSNSRPGQGIVTVSDMWY</sequence>
<keyword evidence="3" id="KW-0460">Magnesium</keyword>
<feature type="domain" description="MaoC-like" evidence="4">
    <location>
        <begin position="244"/>
        <end position="349"/>
    </location>
</feature>
<dbReference type="EC" id="4.1.3.24" evidence="6"/>
<dbReference type="Gene3D" id="3.10.129.10">
    <property type="entry name" value="Hotdog Thioesterase"/>
    <property type="match status" value="1"/>
</dbReference>
<evidence type="ECO:0000256" key="2">
    <source>
        <dbReference type="ARBA" id="ARBA00022723"/>
    </source>
</evidence>
<dbReference type="Proteomes" id="UP000269208">
    <property type="component" value="Chromosome"/>
</dbReference>
<dbReference type="SUPFAM" id="SSF51621">
    <property type="entry name" value="Phosphoenolpyruvate/pyruvate domain"/>
    <property type="match status" value="1"/>
</dbReference>
<dbReference type="InterPro" id="IPR040442">
    <property type="entry name" value="Pyrv_kinase-like_dom_sf"/>
</dbReference>
<reference evidence="6 7" key="1">
    <citation type="submission" date="2018-12" db="EMBL/GenBank/DDBJ databases">
        <authorList>
            <consortium name="Pathogen Informatics"/>
        </authorList>
    </citation>
    <scope>NUCLEOTIDE SEQUENCE [LARGE SCALE GENOMIC DNA]</scope>
    <source>
        <strain evidence="6 7">NCTC6754</strain>
    </source>
</reference>
<evidence type="ECO:0000256" key="3">
    <source>
        <dbReference type="ARBA" id="ARBA00022842"/>
    </source>
</evidence>
<keyword evidence="6" id="KW-0456">Lyase</keyword>
<dbReference type="Pfam" id="PF03328">
    <property type="entry name" value="HpcH_HpaI"/>
    <property type="match status" value="1"/>
</dbReference>
<comment type="cofactor">
    <cofactor evidence="1">
        <name>Mg(2+)</name>
        <dbReference type="ChEBI" id="CHEBI:18420"/>
    </cofactor>
</comment>
<evidence type="ECO:0000256" key="1">
    <source>
        <dbReference type="ARBA" id="ARBA00001946"/>
    </source>
</evidence>
<evidence type="ECO:0000313" key="6">
    <source>
        <dbReference type="EMBL" id="VEB54222.1"/>
    </source>
</evidence>
<dbReference type="Gene3D" id="3.20.20.60">
    <property type="entry name" value="Phosphoenolpyruvate-binding domains"/>
    <property type="match status" value="1"/>
</dbReference>
<dbReference type="GO" id="GO:0016829">
    <property type="term" value="F:lyase activity"/>
    <property type="evidence" value="ECO:0007669"/>
    <property type="project" value="UniProtKB-KW"/>
</dbReference>
<gene>
    <name evidence="6" type="primary">mcl1</name>
    <name evidence="6" type="ORF">NCTC6754_03178</name>
</gene>
<dbReference type="Pfam" id="PF01575">
    <property type="entry name" value="MaoC_dehydratas"/>
    <property type="match status" value="1"/>
</dbReference>